<protein>
    <submittedName>
        <fullName evidence="2">Histidine phosphatase family protein</fullName>
    </submittedName>
</protein>
<dbReference type="EMBL" id="MEIA01000194">
    <property type="protein sequence ID" value="OJF12833.1"/>
    <property type="molecule type" value="Genomic_DNA"/>
</dbReference>
<name>A0A1K0FJ31_9ACTN</name>
<dbReference type="Proteomes" id="UP000182486">
    <property type="component" value="Unassembled WGS sequence"/>
</dbReference>
<organism evidence="2 3">
    <name type="scientific">Couchioplanes caeruleus subsp. caeruleus</name>
    <dbReference type="NCBI Taxonomy" id="56427"/>
    <lineage>
        <taxon>Bacteria</taxon>
        <taxon>Bacillati</taxon>
        <taxon>Actinomycetota</taxon>
        <taxon>Actinomycetes</taxon>
        <taxon>Micromonosporales</taxon>
        <taxon>Micromonosporaceae</taxon>
        <taxon>Couchioplanes</taxon>
    </lineage>
</organism>
<dbReference type="AlphaFoldDB" id="A0A1K0FJ31"/>
<dbReference type="CDD" id="cd07067">
    <property type="entry name" value="HP_PGM_like"/>
    <property type="match status" value="1"/>
</dbReference>
<evidence type="ECO:0000313" key="3">
    <source>
        <dbReference type="Proteomes" id="UP000182486"/>
    </source>
</evidence>
<dbReference type="Gene3D" id="3.40.50.1240">
    <property type="entry name" value="Phosphoglycerate mutase-like"/>
    <property type="match status" value="1"/>
</dbReference>
<keyword evidence="1" id="KW-0378">Hydrolase</keyword>
<reference evidence="2 3" key="1">
    <citation type="submission" date="2016-09" db="EMBL/GenBank/DDBJ databases">
        <title>Couchioplanes caeruleus draft genome sequence.</title>
        <authorList>
            <person name="Sheehan J."/>
            <person name="Caffrey P."/>
        </authorList>
    </citation>
    <scope>NUCLEOTIDE SEQUENCE [LARGE SCALE GENOMIC DNA]</scope>
    <source>
        <strain evidence="2 3">DSM 43634</strain>
    </source>
</reference>
<comment type="caution">
    <text evidence="2">The sequence shown here is derived from an EMBL/GenBank/DDBJ whole genome shotgun (WGS) entry which is preliminary data.</text>
</comment>
<dbReference type="PANTHER" id="PTHR20935">
    <property type="entry name" value="PHOSPHOGLYCERATE MUTASE-RELATED"/>
    <property type="match status" value="1"/>
</dbReference>
<sequence>MANRLLYLARHGEAIDDGDLSTRGRQQADLLGQRLATVPLTAVHHGPLPRATQTADVISRHLPDVPMHCSQVVGDYVPPVPDLRALPEVYARFLDGVNADEYAAGATLAAAALAQHAAPTTTDTHELIITHSFLIAWFVRHALDAPDARWLGLNAANCALTVILYRPHRPPTLISFNDTSHLPPDLRWTGFPPELHV</sequence>
<evidence type="ECO:0000256" key="1">
    <source>
        <dbReference type="ARBA" id="ARBA00022801"/>
    </source>
</evidence>
<dbReference type="InterPro" id="IPR051021">
    <property type="entry name" value="Mito_Ser/Thr_phosphatase"/>
</dbReference>
<dbReference type="InterPro" id="IPR013078">
    <property type="entry name" value="His_Pase_superF_clade-1"/>
</dbReference>
<accession>A0A1K0FJ31</accession>
<evidence type="ECO:0000313" key="2">
    <source>
        <dbReference type="EMBL" id="OJF12833.1"/>
    </source>
</evidence>
<gene>
    <name evidence="2" type="ORF">BG844_18425</name>
</gene>
<dbReference type="SUPFAM" id="SSF53254">
    <property type="entry name" value="Phosphoglycerate mutase-like"/>
    <property type="match status" value="1"/>
</dbReference>
<keyword evidence="3" id="KW-1185">Reference proteome</keyword>
<dbReference type="Pfam" id="PF00300">
    <property type="entry name" value="His_Phos_1"/>
    <property type="match status" value="2"/>
</dbReference>
<proteinExistence type="predicted"/>
<dbReference type="InterPro" id="IPR029033">
    <property type="entry name" value="His_PPase_superfam"/>
</dbReference>
<dbReference type="GO" id="GO:0016787">
    <property type="term" value="F:hydrolase activity"/>
    <property type="evidence" value="ECO:0007669"/>
    <property type="project" value="UniProtKB-KW"/>
</dbReference>
<dbReference type="PANTHER" id="PTHR20935:SF0">
    <property type="entry name" value="SERINE_THREONINE-PROTEIN PHOSPHATASE PGAM5, MITOCHONDRIAL"/>
    <property type="match status" value="1"/>
</dbReference>